<comment type="caution">
    <text evidence="1">The sequence shown here is derived from an EMBL/GenBank/DDBJ whole genome shotgun (WGS) entry which is preliminary data.</text>
</comment>
<sequence length="519" mass="59502">FASLTLPPPAHVEVPAEAHTPEVECLPIAEEDEFIPLEDDFGLNECYVPSEDSDLTTHSLIQPPSSIPDVSSITDYVDFHSMIPIEERVRTLIGKLTHTATLLFARVIRRQLSDTLYRSLRSAMITDKKEYGMMYSLPSLKTVHQLRKSVMRSNRQCSFKYDGETVDFTWRSPISVLPSFVFHNFQKFRHFSPYITLPKYDESDPHCCSYRKYYEIWDHTRKQIALEPFPCIDKDWEPLTHPDYFDYIRICEKHHITPVFIIPILVFMDGVMTCRVGHTALTIRWTLANVENAFKTKDFAWKEISVLPENGQIDTSAFLTELVTDAVALQKGIDVVINGTTIRFYGTLFHIIADGKQVTTNIGTKHSSNDPCAWCDLTGIELLSADGIGEKRRYSSIVTSRRSRQNMKAQLPLWWGYRHAGLLFSPLRLHSADMLHVEDLGISFDTAKLLDAIMTPRQQGIINKRLKLFSCRVQLGSGKREASDCSDLRIVAAACLYDMDYRVWPGAYKWLYEDETDYS</sequence>
<evidence type="ECO:0000313" key="2">
    <source>
        <dbReference type="Proteomes" id="UP001057375"/>
    </source>
</evidence>
<dbReference type="Proteomes" id="UP001057375">
    <property type="component" value="Unassembled WGS sequence"/>
</dbReference>
<dbReference type="EMBL" id="BQXS01009765">
    <property type="protein sequence ID" value="GKT31882.1"/>
    <property type="molecule type" value="Genomic_DNA"/>
</dbReference>
<proteinExistence type="predicted"/>
<evidence type="ECO:0000313" key="1">
    <source>
        <dbReference type="EMBL" id="GKT31882.1"/>
    </source>
</evidence>
<organism evidence="1 2">
    <name type="scientific">Aduncisulcus paluster</name>
    <dbReference type="NCBI Taxonomy" id="2918883"/>
    <lineage>
        <taxon>Eukaryota</taxon>
        <taxon>Metamonada</taxon>
        <taxon>Carpediemonas-like organisms</taxon>
        <taxon>Aduncisulcus</taxon>
    </lineage>
</organism>
<reference evidence="1" key="1">
    <citation type="submission" date="2022-03" db="EMBL/GenBank/DDBJ databases">
        <title>Draft genome sequence of Aduncisulcus paluster, a free-living microaerophilic Fornicata.</title>
        <authorList>
            <person name="Yuyama I."/>
            <person name="Kume K."/>
            <person name="Tamura T."/>
            <person name="Inagaki Y."/>
            <person name="Hashimoto T."/>
        </authorList>
    </citation>
    <scope>NUCLEOTIDE SEQUENCE</scope>
    <source>
        <strain evidence="1">NY0171</strain>
    </source>
</reference>
<protein>
    <submittedName>
        <fullName evidence="1">Uncharacterized protein</fullName>
    </submittedName>
</protein>
<feature type="non-terminal residue" evidence="1">
    <location>
        <position position="519"/>
    </location>
</feature>
<keyword evidence="2" id="KW-1185">Reference proteome</keyword>
<gene>
    <name evidence="1" type="ORF">ADUPG1_006208</name>
</gene>
<feature type="non-terminal residue" evidence="1">
    <location>
        <position position="1"/>
    </location>
</feature>
<name>A0ABQ5KH87_9EUKA</name>
<accession>A0ABQ5KH87</accession>